<feature type="transmembrane region" description="Helical" evidence="7">
    <location>
        <begin position="44"/>
        <end position="71"/>
    </location>
</feature>
<evidence type="ECO:0000259" key="8">
    <source>
        <dbReference type="PROSITE" id="PS50262"/>
    </source>
</evidence>
<feature type="transmembrane region" description="Helical" evidence="7">
    <location>
        <begin position="172"/>
        <end position="192"/>
    </location>
</feature>
<evidence type="ECO:0000256" key="4">
    <source>
        <dbReference type="ARBA" id="ARBA00023136"/>
    </source>
</evidence>
<dbReference type="PROSITE" id="PS00237">
    <property type="entry name" value="G_PROTEIN_RECEP_F1_1"/>
    <property type="match status" value="1"/>
</dbReference>
<feature type="compositionally biased region" description="Polar residues" evidence="6">
    <location>
        <begin position="363"/>
        <end position="378"/>
    </location>
</feature>
<dbReference type="Proteomes" id="UP000035642">
    <property type="component" value="Unassembled WGS sequence"/>
</dbReference>
<keyword evidence="4 7" id="KW-0472">Membrane</keyword>
<proteinExistence type="inferred from homology"/>
<evidence type="ECO:0000313" key="9">
    <source>
        <dbReference type="Proteomes" id="UP000035642"/>
    </source>
</evidence>
<accession>A0A158P6K8</accession>
<dbReference type="PROSITE" id="PS50262">
    <property type="entry name" value="G_PROTEIN_RECEP_F1_2"/>
    <property type="match status" value="1"/>
</dbReference>
<sequence length="389" mass="44104">MEEYIALQGASQGEEFVLVRSSCNFSNITDRSSLNTHDQESIDIVWWSNVVCLPVIALIGLACNLLNIAILTSNKGAQRIPSWTLLLALAICDCLFLVFATLDVTPTSISSLVFSPVFNFTYSHITLYIRTLASTFYKCSVLIVVAFNVERYICVLHPFNCHRICTGRTSRYAIIACLVVSFLCSIQWPIAYEVRHCYEDLSMDFYYFYYRLMDYVSLIAFNVLPIIALLVMNCMIIVTLRRVVAEDARKKEESIGLSDGKLVHESSSHRLNPNAMLFAVVFMLLICVGPQAPARLLFDMFGQYHARAIIYTCISQQLVFLNAAMNFALYCLVSKRYRILMRQTIKRLLRVVKAVDRPLKSSGVRQSKSSTAPATSMEDQSRNHLHMVI</sequence>
<dbReference type="STRING" id="6313.A0A158P6K8"/>
<feature type="transmembrane region" description="Helical" evidence="7">
    <location>
        <begin position="308"/>
        <end position="333"/>
    </location>
</feature>
<dbReference type="AlphaFoldDB" id="A0A158P6K8"/>
<feature type="domain" description="G-protein coupled receptors family 1 profile" evidence="8">
    <location>
        <begin position="63"/>
        <end position="330"/>
    </location>
</feature>
<evidence type="ECO:0000256" key="6">
    <source>
        <dbReference type="SAM" id="MobiDB-lite"/>
    </source>
</evidence>
<protein>
    <submittedName>
        <fullName evidence="10">G_PROTEIN_RECEP_F1_2 domain-containing protein</fullName>
    </submittedName>
</protein>
<feature type="transmembrane region" description="Helical" evidence="7">
    <location>
        <begin position="83"/>
        <end position="102"/>
    </location>
</feature>
<dbReference type="GO" id="GO:0004930">
    <property type="term" value="F:G protein-coupled receptor activity"/>
    <property type="evidence" value="ECO:0007669"/>
    <property type="project" value="UniProtKB-KW"/>
</dbReference>
<dbReference type="PANTHER" id="PTHR46641:SF23">
    <property type="entry name" value="G-PROTEIN COUPLED RECEPTORS FAMILY 1 PROFILE DOMAIN-CONTAINING PROTEIN"/>
    <property type="match status" value="1"/>
</dbReference>
<evidence type="ECO:0000256" key="1">
    <source>
        <dbReference type="ARBA" id="ARBA00004370"/>
    </source>
</evidence>
<evidence type="ECO:0000256" key="5">
    <source>
        <dbReference type="RuleBase" id="RU000688"/>
    </source>
</evidence>
<dbReference type="PANTHER" id="PTHR46641">
    <property type="entry name" value="FMRFAMIDE RECEPTOR-RELATED"/>
    <property type="match status" value="1"/>
</dbReference>
<keyword evidence="5" id="KW-0297">G-protein coupled receptor</keyword>
<feature type="transmembrane region" description="Helical" evidence="7">
    <location>
        <begin position="275"/>
        <end position="296"/>
    </location>
</feature>
<feature type="region of interest" description="Disordered" evidence="6">
    <location>
        <begin position="362"/>
        <end position="382"/>
    </location>
</feature>
<dbReference type="InterPro" id="IPR000276">
    <property type="entry name" value="GPCR_Rhodpsn"/>
</dbReference>
<dbReference type="GO" id="GO:0016020">
    <property type="term" value="C:membrane"/>
    <property type="evidence" value="ECO:0007669"/>
    <property type="project" value="UniProtKB-SubCell"/>
</dbReference>
<keyword evidence="5" id="KW-0807">Transducer</keyword>
<organism evidence="9 10">
    <name type="scientific">Angiostrongylus cantonensis</name>
    <name type="common">Rat lungworm</name>
    <dbReference type="NCBI Taxonomy" id="6313"/>
    <lineage>
        <taxon>Eukaryota</taxon>
        <taxon>Metazoa</taxon>
        <taxon>Ecdysozoa</taxon>
        <taxon>Nematoda</taxon>
        <taxon>Chromadorea</taxon>
        <taxon>Rhabditida</taxon>
        <taxon>Rhabditina</taxon>
        <taxon>Rhabditomorpha</taxon>
        <taxon>Strongyloidea</taxon>
        <taxon>Metastrongylidae</taxon>
        <taxon>Angiostrongylus</taxon>
    </lineage>
</organism>
<dbReference type="WBParaSite" id="ACAC_0000118801-mRNA-1">
    <property type="protein sequence ID" value="ACAC_0000118801-mRNA-1"/>
    <property type="gene ID" value="ACAC_0000118801"/>
</dbReference>
<keyword evidence="9" id="KW-1185">Reference proteome</keyword>
<dbReference type="SUPFAM" id="SSF81321">
    <property type="entry name" value="Family A G protein-coupled receptor-like"/>
    <property type="match status" value="1"/>
</dbReference>
<comment type="similarity">
    <text evidence="5">Belongs to the G-protein coupled receptor 1 family.</text>
</comment>
<evidence type="ECO:0000256" key="7">
    <source>
        <dbReference type="SAM" id="Phobius"/>
    </source>
</evidence>
<evidence type="ECO:0000256" key="2">
    <source>
        <dbReference type="ARBA" id="ARBA00022692"/>
    </source>
</evidence>
<reference evidence="10" key="2">
    <citation type="submission" date="2016-04" db="UniProtKB">
        <authorList>
            <consortium name="WormBaseParasite"/>
        </authorList>
    </citation>
    <scope>IDENTIFICATION</scope>
</reference>
<dbReference type="InterPro" id="IPR052954">
    <property type="entry name" value="GPCR-Ligand_Int"/>
</dbReference>
<reference evidence="9" key="1">
    <citation type="submission" date="2012-09" db="EMBL/GenBank/DDBJ databases">
        <authorList>
            <person name="Martin A.A."/>
        </authorList>
    </citation>
    <scope>NUCLEOTIDE SEQUENCE</scope>
</reference>
<dbReference type="InterPro" id="IPR017452">
    <property type="entry name" value="GPCR_Rhodpsn_7TM"/>
</dbReference>
<dbReference type="Gene3D" id="1.20.1070.10">
    <property type="entry name" value="Rhodopsin 7-helix transmembrane proteins"/>
    <property type="match status" value="1"/>
</dbReference>
<feature type="transmembrane region" description="Helical" evidence="7">
    <location>
        <begin position="212"/>
        <end position="240"/>
    </location>
</feature>
<dbReference type="CDD" id="cd14978">
    <property type="entry name" value="7tmA_FMRFamide_R-like"/>
    <property type="match status" value="1"/>
</dbReference>
<name>A0A158P6K8_ANGCA</name>
<comment type="subcellular location">
    <subcellularLocation>
        <location evidence="1">Membrane</location>
    </subcellularLocation>
</comment>
<keyword evidence="5" id="KW-0675">Receptor</keyword>
<dbReference type="PRINTS" id="PR00237">
    <property type="entry name" value="GPCRRHODOPSN"/>
</dbReference>
<keyword evidence="3 7" id="KW-1133">Transmembrane helix</keyword>
<dbReference type="Pfam" id="PF00001">
    <property type="entry name" value="7tm_1"/>
    <property type="match status" value="1"/>
</dbReference>
<evidence type="ECO:0000313" key="10">
    <source>
        <dbReference type="WBParaSite" id="ACAC_0000118801-mRNA-1"/>
    </source>
</evidence>
<keyword evidence="2 5" id="KW-0812">Transmembrane</keyword>
<evidence type="ECO:0000256" key="3">
    <source>
        <dbReference type="ARBA" id="ARBA00022989"/>
    </source>
</evidence>